<keyword evidence="2" id="KW-1133">Transmembrane helix</keyword>
<sequence>MPEIFHLNLIFHTVAGHGVSGCPRRSGKLPDSSKRQADATGSSRRLNTAKFLSHRAIVRRGHPPCPPPPPPSLPHHHPLPPPPTTSTTSTTTTTAATTTQATSTSIWSDPGFVAVFAILMSLLGLLLIAGIWYLCTRSGSSFGNMFGPRYEKPPTRVRPVREYEEVHSRDNLGMSDSHKTKEPRTISELP</sequence>
<dbReference type="EMBL" id="PZQS01000004">
    <property type="protein sequence ID" value="PVD31786.1"/>
    <property type="molecule type" value="Genomic_DNA"/>
</dbReference>
<accession>A0A2T7PED8</accession>
<keyword evidence="2" id="KW-0472">Membrane</keyword>
<feature type="transmembrane region" description="Helical" evidence="2">
    <location>
        <begin position="112"/>
        <end position="135"/>
    </location>
</feature>
<feature type="region of interest" description="Disordered" evidence="1">
    <location>
        <begin position="17"/>
        <end position="43"/>
    </location>
</feature>
<keyword evidence="4" id="KW-1185">Reference proteome</keyword>
<dbReference type="AlphaFoldDB" id="A0A2T7PED8"/>
<feature type="region of interest" description="Disordered" evidence="1">
    <location>
        <begin position="149"/>
        <end position="190"/>
    </location>
</feature>
<reference evidence="3 4" key="1">
    <citation type="submission" date="2018-04" db="EMBL/GenBank/DDBJ databases">
        <title>The genome of golden apple snail Pomacea canaliculata provides insight into stress tolerance and invasive adaptation.</title>
        <authorList>
            <person name="Liu C."/>
            <person name="Liu B."/>
            <person name="Ren Y."/>
            <person name="Zhang Y."/>
            <person name="Wang H."/>
            <person name="Li S."/>
            <person name="Jiang F."/>
            <person name="Yin L."/>
            <person name="Zhang G."/>
            <person name="Qian W."/>
            <person name="Fan W."/>
        </authorList>
    </citation>
    <scope>NUCLEOTIDE SEQUENCE [LARGE SCALE GENOMIC DNA]</scope>
    <source>
        <strain evidence="3">SZHN2017</strain>
        <tissue evidence="3">Muscle</tissue>
    </source>
</reference>
<feature type="compositionally biased region" description="Pro residues" evidence="1">
    <location>
        <begin position="63"/>
        <end position="84"/>
    </location>
</feature>
<feature type="compositionally biased region" description="Low complexity" evidence="1">
    <location>
        <begin position="85"/>
        <end position="102"/>
    </location>
</feature>
<evidence type="ECO:0000256" key="1">
    <source>
        <dbReference type="SAM" id="MobiDB-lite"/>
    </source>
</evidence>
<feature type="region of interest" description="Disordered" evidence="1">
    <location>
        <begin position="59"/>
        <end position="102"/>
    </location>
</feature>
<evidence type="ECO:0000256" key="2">
    <source>
        <dbReference type="SAM" id="Phobius"/>
    </source>
</evidence>
<keyword evidence="2" id="KW-0812">Transmembrane</keyword>
<name>A0A2T7PED8_POMCA</name>
<proteinExistence type="predicted"/>
<organism evidence="3 4">
    <name type="scientific">Pomacea canaliculata</name>
    <name type="common">Golden apple snail</name>
    <dbReference type="NCBI Taxonomy" id="400727"/>
    <lineage>
        <taxon>Eukaryota</taxon>
        <taxon>Metazoa</taxon>
        <taxon>Spiralia</taxon>
        <taxon>Lophotrochozoa</taxon>
        <taxon>Mollusca</taxon>
        <taxon>Gastropoda</taxon>
        <taxon>Caenogastropoda</taxon>
        <taxon>Architaenioglossa</taxon>
        <taxon>Ampullarioidea</taxon>
        <taxon>Ampullariidae</taxon>
        <taxon>Pomacea</taxon>
    </lineage>
</organism>
<comment type="caution">
    <text evidence="3">The sequence shown here is derived from an EMBL/GenBank/DDBJ whole genome shotgun (WGS) entry which is preliminary data.</text>
</comment>
<dbReference type="Proteomes" id="UP000245119">
    <property type="component" value="Linkage Group LG4"/>
</dbReference>
<protein>
    <submittedName>
        <fullName evidence="3">Uncharacterized protein</fullName>
    </submittedName>
</protein>
<evidence type="ECO:0000313" key="3">
    <source>
        <dbReference type="EMBL" id="PVD31786.1"/>
    </source>
</evidence>
<gene>
    <name evidence="3" type="ORF">C0Q70_07204</name>
</gene>
<evidence type="ECO:0000313" key="4">
    <source>
        <dbReference type="Proteomes" id="UP000245119"/>
    </source>
</evidence>